<sequence length="425" mass="47758">MKKTIYSLVLSSFLFGSSCTSPQVKNQEIQLTNSSKIKLVDKPISIKRTQLTVIDSTAIHPIVISGTDTIASQVNATDNDAAWDELFFVMDFAPEETKTITIAWSKQVPKYPQRTSARFGKRASKDAPVKPKTRETMLANELPLSIGYQQYQTDGPSWENDKVGFRHYLDGRNAKDLFGKKTTAISPENVGISTDGAVEDNYHTMEDWGRDILAVGNSLGLGGFGLIKDSTLMRLGVTVNDTVNNIEETKFKILHEGPVNTTLQYKYTNWNTANGNYDVKETTSIWPGMYGYQNTVTINGLTGDENLVVGLVNIHNDMPLEVIKNNNKYVILLTHDKQSYDKEWWLGMAIILPKEKYLGYMEAPKTGNLSNSYLAILDIKDNEPVKYFAIAGWELSDEKFVDRNEFINYVLDMTDQLSVNIKITL</sequence>
<dbReference type="EMBL" id="JAUKUC010000001">
    <property type="protein sequence ID" value="MDO1513317.1"/>
    <property type="molecule type" value="Genomic_DNA"/>
</dbReference>
<evidence type="ECO:0000313" key="1">
    <source>
        <dbReference type="EMBL" id="MDO1513317.1"/>
    </source>
</evidence>
<evidence type="ECO:0000313" key="2">
    <source>
        <dbReference type="Proteomes" id="UP001168579"/>
    </source>
</evidence>
<dbReference type="Proteomes" id="UP001168579">
    <property type="component" value="Unassembled WGS sequence"/>
</dbReference>
<dbReference type="Pfam" id="PF16153">
    <property type="entry name" value="DUF4861"/>
    <property type="match status" value="1"/>
</dbReference>
<protein>
    <submittedName>
        <fullName evidence="1">DUF4861 domain-containing protein</fullName>
    </submittedName>
</protein>
<accession>A0ABT8RSC4</accession>
<dbReference type="RefSeq" id="WP_304436240.1">
    <property type="nucleotide sequence ID" value="NZ_JAUKUC010000001.1"/>
</dbReference>
<comment type="caution">
    <text evidence="1">The sequence shown here is derived from an EMBL/GenBank/DDBJ whole genome shotgun (WGS) entry which is preliminary data.</text>
</comment>
<dbReference type="PROSITE" id="PS51257">
    <property type="entry name" value="PROKAR_LIPOPROTEIN"/>
    <property type="match status" value="1"/>
</dbReference>
<organism evidence="1 2">
    <name type="scientific">Maribacter confluentis</name>
    <dbReference type="NCBI Taxonomy" id="1656093"/>
    <lineage>
        <taxon>Bacteria</taxon>
        <taxon>Pseudomonadati</taxon>
        <taxon>Bacteroidota</taxon>
        <taxon>Flavobacteriia</taxon>
        <taxon>Flavobacteriales</taxon>
        <taxon>Flavobacteriaceae</taxon>
        <taxon>Maribacter</taxon>
    </lineage>
</organism>
<name>A0ABT8RSC4_9FLAO</name>
<reference evidence="1" key="2">
    <citation type="submission" date="2023-06" db="EMBL/GenBank/DDBJ databases">
        <authorList>
            <person name="Lucena T."/>
            <person name="Sun Q."/>
        </authorList>
    </citation>
    <scope>NUCLEOTIDE SEQUENCE</scope>
    <source>
        <strain evidence="1">CECT 8869</strain>
    </source>
</reference>
<dbReference type="InterPro" id="IPR032342">
    <property type="entry name" value="DUF4861"/>
</dbReference>
<gene>
    <name evidence="1" type="ORF">Q2T41_11680</name>
</gene>
<keyword evidence="2" id="KW-1185">Reference proteome</keyword>
<reference evidence="1" key="1">
    <citation type="journal article" date="2014" name="Int. J. Syst. Evol. Microbiol.">
        <title>Complete genome of a new Firmicutes species belonging to the dominant human colonic microbiota ('Ruminococcus bicirculans') reveals two chromosomes and a selective capacity to utilize plant glucans.</title>
        <authorList>
            <consortium name="NISC Comparative Sequencing Program"/>
            <person name="Wegmann U."/>
            <person name="Louis P."/>
            <person name="Goesmann A."/>
            <person name="Henrissat B."/>
            <person name="Duncan S.H."/>
            <person name="Flint H.J."/>
        </authorList>
    </citation>
    <scope>NUCLEOTIDE SEQUENCE</scope>
    <source>
        <strain evidence="1">CECT 8869</strain>
    </source>
</reference>
<proteinExistence type="predicted"/>